<protein>
    <submittedName>
        <fullName evidence="1">Uncharacterized protein</fullName>
    </submittedName>
</protein>
<name>X6LJP5_RETFI</name>
<organism evidence="1 2">
    <name type="scientific">Reticulomyxa filosa</name>
    <dbReference type="NCBI Taxonomy" id="46433"/>
    <lineage>
        <taxon>Eukaryota</taxon>
        <taxon>Sar</taxon>
        <taxon>Rhizaria</taxon>
        <taxon>Retaria</taxon>
        <taxon>Foraminifera</taxon>
        <taxon>Monothalamids</taxon>
        <taxon>Reticulomyxidae</taxon>
        <taxon>Reticulomyxa</taxon>
    </lineage>
</organism>
<proteinExistence type="predicted"/>
<keyword evidence="2" id="KW-1185">Reference proteome</keyword>
<dbReference type="Proteomes" id="UP000023152">
    <property type="component" value="Unassembled WGS sequence"/>
</dbReference>
<accession>X6LJP5</accession>
<evidence type="ECO:0000313" key="1">
    <source>
        <dbReference type="EMBL" id="ETO01829.1"/>
    </source>
</evidence>
<sequence length="174" mass="20565">MAVVMVASRMEFCVEEIETSDRNNSKMPQRYNGISNMAKHGRYLNKHNVLQELQKKKKWRLDDAAELYDAYIKYGRDLIGDILKLELIIESEDKFKEFATNELHLSCDEVEYTVDRLADGQRQNIESLFLQYGICKEIYLLRLDYWKKGRRLETSFKMTANESIQNFVTMQKGE</sequence>
<reference evidence="1 2" key="1">
    <citation type="journal article" date="2013" name="Curr. Biol.">
        <title>The Genome of the Foraminiferan Reticulomyxa filosa.</title>
        <authorList>
            <person name="Glockner G."/>
            <person name="Hulsmann N."/>
            <person name="Schleicher M."/>
            <person name="Noegel A.A."/>
            <person name="Eichinger L."/>
            <person name="Gallinger C."/>
            <person name="Pawlowski J."/>
            <person name="Sierra R."/>
            <person name="Euteneuer U."/>
            <person name="Pillet L."/>
            <person name="Moustafa A."/>
            <person name="Platzer M."/>
            <person name="Groth M."/>
            <person name="Szafranski K."/>
            <person name="Schliwa M."/>
        </authorList>
    </citation>
    <scope>NUCLEOTIDE SEQUENCE [LARGE SCALE GENOMIC DNA]</scope>
</reference>
<gene>
    <name evidence="1" type="ORF">RFI_35610</name>
</gene>
<comment type="caution">
    <text evidence="1">The sequence shown here is derived from an EMBL/GenBank/DDBJ whole genome shotgun (WGS) entry which is preliminary data.</text>
</comment>
<dbReference type="AlphaFoldDB" id="X6LJP5"/>
<evidence type="ECO:0000313" key="2">
    <source>
        <dbReference type="Proteomes" id="UP000023152"/>
    </source>
</evidence>
<dbReference type="EMBL" id="ASPP01037296">
    <property type="protein sequence ID" value="ETO01829.1"/>
    <property type="molecule type" value="Genomic_DNA"/>
</dbReference>